<gene>
    <name evidence="5" type="ORF">ABID16_003523</name>
</gene>
<comment type="caution">
    <text evidence="5">The sequence shown here is derived from an EMBL/GenBank/DDBJ whole genome shotgun (WGS) entry which is preliminary data.</text>
</comment>
<dbReference type="PIRSF" id="PIRSF004846">
    <property type="entry name" value="ModA"/>
    <property type="match status" value="1"/>
</dbReference>
<evidence type="ECO:0000256" key="4">
    <source>
        <dbReference type="SAM" id="SignalP"/>
    </source>
</evidence>
<dbReference type="NCBIfam" id="NF007958">
    <property type="entry name" value="PRK10677.1"/>
    <property type="match status" value="1"/>
</dbReference>
<dbReference type="Pfam" id="PF13531">
    <property type="entry name" value="SBP_bac_11"/>
    <property type="match status" value="1"/>
</dbReference>
<protein>
    <submittedName>
        <fullName evidence="5">Molybdate transport system substrate-binding protein</fullName>
    </submittedName>
</protein>
<dbReference type="RefSeq" id="WP_354557666.1">
    <property type="nucleotide sequence ID" value="NZ_JBEPMB010000006.1"/>
</dbReference>
<keyword evidence="2" id="KW-0479">Metal-binding</keyword>
<proteinExistence type="inferred from homology"/>
<dbReference type="Gene3D" id="3.40.190.10">
    <property type="entry name" value="Periplasmic binding protein-like II"/>
    <property type="match status" value="2"/>
</dbReference>
<dbReference type="InterPro" id="IPR005950">
    <property type="entry name" value="ModA"/>
</dbReference>
<dbReference type="EMBL" id="JBEPMB010000006">
    <property type="protein sequence ID" value="MET3615180.1"/>
    <property type="molecule type" value="Genomic_DNA"/>
</dbReference>
<organism evidence="5 6">
    <name type="scientific">Rhizobium aquaticum</name>
    <dbReference type="NCBI Taxonomy" id="1549636"/>
    <lineage>
        <taxon>Bacteria</taxon>
        <taxon>Pseudomonadati</taxon>
        <taxon>Pseudomonadota</taxon>
        <taxon>Alphaproteobacteria</taxon>
        <taxon>Hyphomicrobiales</taxon>
        <taxon>Rhizobiaceae</taxon>
        <taxon>Rhizobium/Agrobacterium group</taxon>
        <taxon>Rhizobium</taxon>
    </lineage>
</organism>
<dbReference type="CDD" id="cd13536">
    <property type="entry name" value="PBP2_EcModA"/>
    <property type="match status" value="1"/>
</dbReference>
<feature type="signal peptide" evidence="4">
    <location>
        <begin position="1"/>
        <end position="28"/>
    </location>
</feature>
<evidence type="ECO:0000256" key="2">
    <source>
        <dbReference type="ARBA" id="ARBA00022723"/>
    </source>
</evidence>
<accession>A0ABV2J330</accession>
<dbReference type="PANTHER" id="PTHR30632:SF17">
    <property type="entry name" value="MOLYBDATE-BINDING PROTEIN MODA"/>
    <property type="match status" value="1"/>
</dbReference>
<dbReference type="PANTHER" id="PTHR30632">
    <property type="entry name" value="MOLYBDATE-BINDING PERIPLASMIC PROTEIN"/>
    <property type="match status" value="1"/>
</dbReference>
<reference evidence="5 6" key="1">
    <citation type="submission" date="2024-06" db="EMBL/GenBank/DDBJ databases">
        <title>Genomic Encyclopedia of Type Strains, Phase IV (KMG-IV): sequencing the most valuable type-strain genomes for metagenomic binning, comparative biology and taxonomic classification.</title>
        <authorList>
            <person name="Goeker M."/>
        </authorList>
    </citation>
    <scope>NUCLEOTIDE SEQUENCE [LARGE SCALE GENOMIC DNA]</scope>
    <source>
        <strain evidence="5 6">DSM 29780</strain>
    </source>
</reference>
<keyword evidence="3 4" id="KW-0732">Signal</keyword>
<dbReference type="NCBIfam" id="TIGR01256">
    <property type="entry name" value="modA"/>
    <property type="match status" value="1"/>
</dbReference>
<dbReference type="Proteomes" id="UP001549047">
    <property type="component" value="Unassembled WGS sequence"/>
</dbReference>
<sequence length="260" mass="27032">MHRRTFAAGLLAASVFALSIFHAAGAVAGEVKVFAAASLKNALDGIAKDWKAETGNDVVLTYAASSALAKQVEAGAPADLFISADLKWMDYLAKADLIKKDSRENLLGNALVLVGPKDAAKTYELLKGVDLAGALAGGRLAVGAVDSVPAGIYARQALISLGAWDGVKGKLAESENVRAALLLVSRGEAPLGIVYMTDSKADAGVKVLGSFPESSHEPIIYPVAELKSAPALTAEFQKYLRSKKAETVFTGQGFTVLSAK</sequence>
<dbReference type="InterPro" id="IPR050682">
    <property type="entry name" value="ModA/WtpA"/>
</dbReference>
<evidence type="ECO:0000256" key="3">
    <source>
        <dbReference type="ARBA" id="ARBA00022729"/>
    </source>
</evidence>
<dbReference type="SUPFAM" id="SSF53850">
    <property type="entry name" value="Periplasmic binding protein-like II"/>
    <property type="match status" value="1"/>
</dbReference>
<keyword evidence="6" id="KW-1185">Reference proteome</keyword>
<name>A0ABV2J330_9HYPH</name>
<evidence type="ECO:0000256" key="1">
    <source>
        <dbReference type="ARBA" id="ARBA00009175"/>
    </source>
</evidence>
<evidence type="ECO:0000313" key="5">
    <source>
        <dbReference type="EMBL" id="MET3615180.1"/>
    </source>
</evidence>
<evidence type="ECO:0000313" key="6">
    <source>
        <dbReference type="Proteomes" id="UP001549047"/>
    </source>
</evidence>
<comment type="similarity">
    <text evidence="1">Belongs to the bacterial solute-binding protein ModA family.</text>
</comment>
<feature type="chain" id="PRO_5046514415" evidence="4">
    <location>
        <begin position="29"/>
        <end position="260"/>
    </location>
</feature>